<protein>
    <submittedName>
        <fullName evidence="1">Uncharacterized protein</fullName>
    </submittedName>
</protein>
<sequence>MFETVGRNLWAKIHFNKKGVATEVSLEEYDFEKDVHGLKKKLGKLVIVGS</sequence>
<evidence type="ECO:0000313" key="1">
    <source>
        <dbReference type="EMBL" id="AIC16324.1"/>
    </source>
</evidence>
<reference evidence="1 2" key="1">
    <citation type="journal article" date="2014" name="Int. J. Syst. Evol. Microbiol.">
        <title>Nitrososphaera viennensis gen. nov., sp. nov., an aerobic and mesophilic, ammonia-oxidizing archaeon from soil and a member of the archaeal phylum Thaumarchaeota.</title>
        <authorList>
            <person name="Stieglmeier M."/>
            <person name="Klingl A."/>
            <person name="Alves R.J."/>
            <person name="Rittmann S.K."/>
            <person name="Melcher M."/>
            <person name="Leisch N."/>
            <person name="Schleper C."/>
        </authorList>
    </citation>
    <scope>NUCLEOTIDE SEQUENCE [LARGE SCALE GENOMIC DNA]</scope>
    <source>
        <strain evidence="1">EN76</strain>
    </source>
</reference>
<dbReference type="AlphaFoldDB" id="A0A060HIC4"/>
<organism evidence="1 2">
    <name type="scientific">Nitrososphaera viennensis EN76</name>
    <dbReference type="NCBI Taxonomy" id="926571"/>
    <lineage>
        <taxon>Archaea</taxon>
        <taxon>Nitrososphaerota</taxon>
        <taxon>Nitrososphaeria</taxon>
        <taxon>Nitrososphaerales</taxon>
        <taxon>Nitrososphaeraceae</taxon>
        <taxon>Nitrososphaera</taxon>
    </lineage>
</organism>
<proteinExistence type="predicted"/>
<gene>
    <name evidence="1" type="ORF">NVIE_020630</name>
</gene>
<keyword evidence="2" id="KW-1185">Reference proteome</keyword>
<evidence type="ECO:0000313" key="2">
    <source>
        <dbReference type="Proteomes" id="UP000027093"/>
    </source>
</evidence>
<accession>A0A060HIC4</accession>
<dbReference type="Proteomes" id="UP000027093">
    <property type="component" value="Chromosome"/>
</dbReference>
<dbReference type="KEGG" id="nvn:NVIE_020630"/>
<dbReference type="STRING" id="926571.NVIE_020630"/>
<dbReference type="EMBL" id="CP007536">
    <property type="protein sequence ID" value="AIC16324.1"/>
    <property type="molecule type" value="Genomic_DNA"/>
</dbReference>
<dbReference type="GeneID" id="74947304"/>
<name>A0A060HIC4_9ARCH</name>
<dbReference type="HOGENOM" id="CLU_3113200_0_0_2"/>
<dbReference type="RefSeq" id="WP_158435191.1">
    <property type="nucleotide sequence ID" value="NZ_CP007536.1"/>
</dbReference>